<sequence length="403" mass="41998">MSFNIAMSGLQSITEQLTSISNNIANAGTYGYKAQRANFSSMYAGTQATGTQIGSTTQNIGLTGGVLSTGRALDASINGRGFFVSKTVSGESVYSRVGIFTKDGSDFLVDSAGRRVQGNQLTPGSASEGVPGDIKVPTQTLEAKATSSIDFAANLSADWKKPIVAFDSSDPAVPPDASSYNMTKVTLAFDSQGKSHTISQYFVRDDDNLNSVTVHTLVDGKQPSAGENVKLTFDANGKLTTTPTTLELAYNPAPAAEMAITLDYLGTTFQAGEATTSVNVADGYTTGQFVGVELAGDGKVIAKYSNGEQQAVGQIKLATFSNEDALIPVSDTSWTANGDVGTISLDNPGTSVAGSLATSSLEGSNVDITAELVNLMGSQRNYQANSKVITTENQMLQSLMQAL</sequence>
<evidence type="ECO:0000313" key="10">
    <source>
        <dbReference type="EMBL" id="MUI15648.1"/>
    </source>
</evidence>
<dbReference type="SUPFAM" id="SSF117143">
    <property type="entry name" value="Flagellar hook protein flgE"/>
    <property type="match status" value="1"/>
</dbReference>
<dbReference type="Gene3D" id="2.60.98.20">
    <property type="entry name" value="Flagellar hook protein FlgE"/>
    <property type="match status" value="1"/>
</dbReference>
<evidence type="ECO:0000256" key="5">
    <source>
        <dbReference type="RuleBase" id="RU362116"/>
    </source>
</evidence>
<dbReference type="Pfam" id="PF00460">
    <property type="entry name" value="Flg_bb_rod"/>
    <property type="match status" value="1"/>
</dbReference>
<protein>
    <recommendedName>
        <fullName evidence="3 5">Flagellar hook protein FlgE</fullName>
    </recommendedName>
</protein>
<evidence type="ECO:0000256" key="2">
    <source>
        <dbReference type="ARBA" id="ARBA00009677"/>
    </source>
</evidence>
<dbReference type="Pfam" id="PF06429">
    <property type="entry name" value="Flg_bbr_C"/>
    <property type="match status" value="1"/>
</dbReference>
<organism evidence="10 11">
    <name type="scientific">Pseudoduganella dura</name>
    <dbReference type="NCBI Taxonomy" id="321982"/>
    <lineage>
        <taxon>Bacteria</taxon>
        <taxon>Pseudomonadati</taxon>
        <taxon>Pseudomonadota</taxon>
        <taxon>Betaproteobacteria</taxon>
        <taxon>Burkholderiales</taxon>
        <taxon>Oxalobacteraceae</taxon>
        <taxon>Telluria group</taxon>
        <taxon>Pseudoduganella</taxon>
    </lineage>
</organism>
<dbReference type="InterPro" id="IPR001444">
    <property type="entry name" value="Flag_bb_rod_N"/>
</dbReference>
<dbReference type="Pfam" id="PF22692">
    <property type="entry name" value="LlgE_F_G_D1"/>
    <property type="match status" value="1"/>
</dbReference>
<gene>
    <name evidence="10" type="ORF">GJV26_24790</name>
</gene>
<evidence type="ECO:0000256" key="1">
    <source>
        <dbReference type="ARBA" id="ARBA00004117"/>
    </source>
</evidence>
<feature type="domain" description="Flagellar basal-body/hook protein C-terminal" evidence="7">
    <location>
        <begin position="359"/>
        <end position="401"/>
    </location>
</feature>
<comment type="subcellular location">
    <subcellularLocation>
        <location evidence="1 5">Bacterial flagellum basal body</location>
    </subcellularLocation>
</comment>
<evidence type="ECO:0000259" key="8">
    <source>
        <dbReference type="Pfam" id="PF07559"/>
    </source>
</evidence>
<dbReference type="GO" id="GO:0009424">
    <property type="term" value="C:bacterial-type flagellum hook"/>
    <property type="evidence" value="ECO:0007669"/>
    <property type="project" value="TreeGrafter"/>
</dbReference>
<dbReference type="GO" id="GO:0009425">
    <property type="term" value="C:bacterial-type flagellum basal body"/>
    <property type="evidence" value="ECO:0007669"/>
    <property type="project" value="UniProtKB-SubCell"/>
</dbReference>
<evidence type="ECO:0000259" key="7">
    <source>
        <dbReference type="Pfam" id="PF06429"/>
    </source>
</evidence>
<dbReference type="PANTHER" id="PTHR30435">
    <property type="entry name" value="FLAGELLAR PROTEIN"/>
    <property type="match status" value="1"/>
</dbReference>
<dbReference type="GO" id="GO:0005829">
    <property type="term" value="C:cytosol"/>
    <property type="evidence" value="ECO:0007669"/>
    <property type="project" value="TreeGrafter"/>
</dbReference>
<comment type="caution">
    <text evidence="10">The sequence shown here is derived from an EMBL/GenBank/DDBJ whole genome shotgun (WGS) entry which is preliminary data.</text>
</comment>
<keyword evidence="10" id="KW-0282">Flagellum</keyword>
<dbReference type="InterPro" id="IPR020013">
    <property type="entry name" value="Flagellar_FlgE/F/G"/>
</dbReference>
<dbReference type="RefSeq" id="WP_155711313.1">
    <property type="nucleotide sequence ID" value="NZ_BMWU01000005.1"/>
</dbReference>
<keyword evidence="11" id="KW-1185">Reference proteome</keyword>
<dbReference type="InterPro" id="IPR037058">
    <property type="entry name" value="Falgellar_hook_FlgE_sf"/>
</dbReference>
<dbReference type="AlphaFoldDB" id="A0A6I3XT31"/>
<dbReference type="InterPro" id="IPR011491">
    <property type="entry name" value="FlgE_D2"/>
</dbReference>
<keyword evidence="10" id="KW-0966">Cell projection</keyword>
<dbReference type="InterPro" id="IPR037925">
    <property type="entry name" value="FlgE/F/G-like"/>
</dbReference>
<dbReference type="InterPro" id="IPR053967">
    <property type="entry name" value="LlgE_F_G-like_D1"/>
</dbReference>
<dbReference type="OrthoDB" id="8578401at2"/>
<proteinExistence type="inferred from homology"/>
<dbReference type="Pfam" id="PF07559">
    <property type="entry name" value="FlgE_D2"/>
    <property type="match status" value="1"/>
</dbReference>
<evidence type="ECO:0000256" key="4">
    <source>
        <dbReference type="ARBA" id="ARBA00023143"/>
    </source>
</evidence>
<accession>A0A6I3XT31</accession>
<feature type="domain" description="Flagellar hook protein FlgE D2" evidence="8">
    <location>
        <begin position="171"/>
        <end position="284"/>
    </location>
</feature>
<evidence type="ECO:0000256" key="3">
    <source>
        <dbReference type="ARBA" id="ARBA00019015"/>
    </source>
</evidence>
<comment type="similarity">
    <text evidence="2 5">Belongs to the flagella basal body rod proteins family.</text>
</comment>
<keyword evidence="4 5" id="KW-0975">Bacterial flagellum</keyword>
<evidence type="ECO:0000313" key="11">
    <source>
        <dbReference type="Proteomes" id="UP000431684"/>
    </source>
</evidence>
<keyword evidence="10" id="KW-0969">Cilium</keyword>
<evidence type="ECO:0000259" key="6">
    <source>
        <dbReference type="Pfam" id="PF00460"/>
    </source>
</evidence>
<dbReference type="EMBL" id="WNWM01000002">
    <property type="protein sequence ID" value="MUI15648.1"/>
    <property type="molecule type" value="Genomic_DNA"/>
</dbReference>
<dbReference type="Proteomes" id="UP000431684">
    <property type="component" value="Unassembled WGS sequence"/>
</dbReference>
<feature type="domain" description="Flagellar hook protein FlgE/F/G-like D1" evidence="9">
    <location>
        <begin position="77"/>
        <end position="141"/>
    </location>
</feature>
<name>A0A6I3XT31_9BURK</name>
<dbReference type="InterPro" id="IPR010930">
    <property type="entry name" value="Flg_bb/hook_C_dom"/>
</dbReference>
<dbReference type="PANTHER" id="PTHR30435:SF1">
    <property type="entry name" value="FLAGELLAR HOOK PROTEIN FLGE"/>
    <property type="match status" value="1"/>
</dbReference>
<reference evidence="10 11" key="1">
    <citation type="submission" date="2019-11" db="EMBL/GenBank/DDBJ databases">
        <title>Draft Genome Sequences of Six Type Strains of the Genus Massilia.</title>
        <authorList>
            <person name="Miess H."/>
            <person name="Frediansyah A."/>
            <person name="Goeker M."/>
            <person name="Gross H."/>
        </authorList>
    </citation>
    <scope>NUCLEOTIDE SEQUENCE [LARGE SCALE GENOMIC DNA]</scope>
    <source>
        <strain evidence="10 11">DSM 17513</strain>
    </source>
</reference>
<feature type="domain" description="Flagellar basal body rod protein N-terminal" evidence="6">
    <location>
        <begin position="3"/>
        <end position="33"/>
    </location>
</feature>
<dbReference type="NCBIfam" id="TIGR03506">
    <property type="entry name" value="FlgEFG_subfam"/>
    <property type="match status" value="1"/>
</dbReference>
<evidence type="ECO:0000259" key="9">
    <source>
        <dbReference type="Pfam" id="PF22692"/>
    </source>
</evidence>
<dbReference type="GO" id="GO:0071978">
    <property type="term" value="P:bacterial-type flagellum-dependent swarming motility"/>
    <property type="evidence" value="ECO:0007669"/>
    <property type="project" value="TreeGrafter"/>
</dbReference>
<comment type="function">
    <text evidence="5">A flexible structure which links the flagellar filament to the drive apparatus in the basal body.</text>
</comment>